<evidence type="ECO:0000259" key="8">
    <source>
        <dbReference type="PROSITE" id="PS50110"/>
    </source>
</evidence>
<accession>A0A9D2NQS4</accession>
<keyword evidence="4 7" id="KW-0238">DNA-binding</keyword>
<dbReference type="Pfam" id="PF00486">
    <property type="entry name" value="Trans_reg_C"/>
    <property type="match status" value="1"/>
</dbReference>
<keyword evidence="2" id="KW-0902">Two-component regulatory system</keyword>
<dbReference type="Proteomes" id="UP000823896">
    <property type="component" value="Unassembled WGS sequence"/>
</dbReference>
<dbReference type="PROSITE" id="PS50110">
    <property type="entry name" value="RESPONSE_REGULATORY"/>
    <property type="match status" value="1"/>
</dbReference>
<dbReference type="SUPFAM" id="SSF52172">
    <property type="entry name" value="CheY-like"/>
    <property type="match status" value="1"/>
</dbReference>
<comment type="caution">
    <text evidence="10">The sequence shown here is derived from an EMBL/GenBank/DDBJ whole genome shotgun (WGS) entry which is preliminary data.</text>
</comment>
<dbReference type="Gene3D" id="3.40.50.2300">
    <property type="match status" value="1"/>
</dbReference>
<keyword evidence="3" id="KW-0805">Transcription regulation</keyword>
<evidence type="ECO:0000313" key="10">
    <source>
        <dbReference type="EMBL" id="HJC36229.1"/>
    </source>
</evidence>
<evidence type="ECO:0000313" key="11">
    <source>
        <dbReference type="Proteomes" id="UP000823896"/>
    </source>
</evidence>
<dbReference type="EMBL" id="DWWM01000023">
    <property type="protein sequence ID" value="HJC36229.1"/>
    <property type="molecule type" value="Genomic_DNA"/>
</dbReference>
<proteinExistence type="predicted"/>
<gene>
    <name evidence="10" type="ORF">H9702_03750</name>
</gene>
<evidence type="ECO:0000256" key="4">
    <source>
        <dbReference type="ARBA" id="ARBA00023125"/>
    </source>
</evidence>
<dbReference type="CDD" id="cd00383">
    <property type="entry name" value="trans_reg_C"/>
    <property type="match status" value="1"/>
</dbReference>
<dbReference type="PROSITE" id="PS51755">
    <property type="entry name" value="OMPR_PHOB"/>
    <property type="match status" value="1"/>
</dbReference>
<feature type="domain" description="OmpR/PhoB-type" evidence="9">
    <location>
        <begin position="128"/>
        <end position="224"/>
    </location>
</feature>
<evidence type="ECO:0000256" key="6">
    <source>
        <dbReference type="PROSITE-ProRule" id="PRU00169"/>
    </source>
</evidence>
<evidence type="ECO:0000259" key="9">
    <source>
        <dbReference type="PROSITE" id="PS51755"/>
    </source>
</evidence>
<dbReference type="PANTHER" id="PTHR48111">
    <property type="entry name" value="REGULATOR OF RPOS"/>
    <property type="match status" value="1"/>
</dbReference>
<evidence type="ECO:0000256" key="2">
    <source>
        <dbReference type="ARBA" id="ARBA00023012"/>
    </source>
</evidence>
<evidence type="ECO:0000256" key="3">
    <source>
        <dbReference type="ARBA" id="ARBA00023015"/>
    </source>
</evidence>
<evidence type="ECO:0000256" key="1">
    <source>
        <dbReference type="ARBA" id="ARBA00022553"/>
    </source>
</evidence>
<keyword evidence="1 6" id="KW-0597">Phosphoprotein</keyword>
<reference evidence="10" key="2">
    <citation type="submission" date="2021-04" db="EMBL/GenBank/DDBJ databases">
        <authorList>
            <person name="Gilroy R."/>
        </authorList>
    </citation>
    <scope>NUCLEOTIDE SEQUENCE</scope>
    <source>
        <strain evidence="10">CHK187-11901</strain>
    </source>
</reference>
<dbReference type="CDD" id="cd17574">
    <property type="entry name" value="REC_OmpR"/>
    <property type="match status" value="1"/>
</dbReference>
<dbReference type="FunFam" id="3.40.50.2300:FF:000001">
    <property type="entry name" value="DNA-binding response regulator PhoB"/>
    <property type="match status" value="1"/>
</dbReference>
<sequence>MKHILVIDDNEDVRKIIGYDLLKAGFAVDDAEDGISGFAQATKTKYDLIIIDWMMPGMNGLELTRALRARNVRSILFMLTAKDGDNDLEEAFAAGVDDYLRKPFSPRELQIRIRKHLQGRPAGDEAPKTILRYQDLTLDERSRRFFISGKEVSLTRKEFDLMDYFMQHAQTVLSRNEILNAVWGFDYDGDTRIIDVHTFKLRGKLSSSKAQITSSRGIGYILEPR</sequence>
<dbReference type="GO" id="GO:0005829">
    <property type="term" value="C:cytosol"/>
    <property type="evidence" value="ECO:0007669"/>
    <property type="project" value="TreeGrafter"/>
</dbReference>
<dbReference type="InterPro" id="IPR001789">
    <property type="entry name" value="Sig_transdc_resp-reg_receiver"/>
</dbReference>
<evidence type="ECO:0000256" key="7">
    <source>
        <dbReference type="PROSITE-ProRule" id="PRU01091"/>
    </source>
</evidence>
<keyword evidence="5" id="KW-0804">Transcription</keyword>
<dbReference type="SMART" id="SM00862">
    <property type="entry name" value="Trans_reg_C"/>
    <property type="match status" value="1"/>
</dbReference>
<dbReference type="InterPro" id="IPR036388">
    <property type="entry name" value="WH-like_DNA-bd_sf"/>
</dbReference>
<feature type="modified residue" description="4-aspartylphosphate" evidence="6">
    <location>
        <position position="52"/>
    </location>
</feature>
<organism evidence="10 11">
    <name type="scientific">Candidatus Merdibacter merdavium</name>
    <dbReference type="NCBI Taxonomy" id="2838692"/>
    <lineage>
        <taxon>Bacteria</taxon>
        <taxon>Bacillati</taxon>
        <taxon>Bacillota</taxon>
        <taxon>Erysipelotrichia</taxon>
        <taxon>Erysipelotrichales</taxon>
        <taxon>Erysipelotrichaceae</taxon>
        <taxon>Merdibacter</taxon>
    </lineage>
</organism>
<dbReference type="GO" id="GO:0000156">
    <property type="term" value="F:phosphorelay response regulator activity"/>
    <property type="evidence" value="ECO:0007669"/>
    <property type="project" value="TreeGrafter"/>
</dbReference>
<dbReference type="Gene3D" id="1.10.10.10">
    <property type="entry name" value="Winged helix-like DNA-binding domain superfamily/Winged helix DNA-binding domain"/>
    <property type="match status" value="1"/>
</dbReference>
<evidence type="ECO:0000256" key="5">
    <source>
        <dbReference type="ARBA" id="ARBA00023163"/>
    </source>
</evidence>
<dbReference type="PANTHER" id="PTHR48111:SF22">
    <property type="entry name" value="REGULATOR OF RPOS"/>
    <property type="match status" value="1"/>
</dbReference>
<dbReference type="InterPro" id="IPR039420">
    <property type="entry name" value="WalR-like"/>
</dbReference>
<feature type="DNA-binding region" description="OmpR/PhoB-type" evidence="7">
    <location>
        <begin position="128"/>
        <end position="224"/>
    </location>
</feature>
<protein>
    <submittedName>
        <fullName evidence="10">Response regulator transcription factor</fullName>
    </submittedName>
</protein>
<dbReference type="GO" id="GO:0032993">
    <property type="term" value="C:protein-DNA complex"/>
    <property type="evidence" value="ECO:0007669"/>
    <property type="project" value="TreeGrafter"/>
</dbReference>
<dbReference type="GO" id="GO:0006355">
    <property type="term" value="P:regulation of DNA-templated transcription"/>
    <property type="evidence" value="ECO:0007669"/>
    <property type="project" value="InterPro"/>
</dbReference>
<feature type="domain" description="Response regulatory" evidence="8">
    <location>
        <begin position="3"/>
        <end position="117"/>
    </location>
</feature>
<reference evidence="10" key="1">
    <citation type="journal article" date="2021" name="PeerJ">
        <title>Extensive microbial diversity within the chicken gut microbiome revealed by metagenomics and culture.</title>
        <authorList>
            <person name="Gilroy R."/>
            <person name="Ravi A."/>
            <person name="Getino M."/>
            <person name="Pursley I."/>
            <person name="Horton D.L."/>
            <person name="Alikhan N.F."/>
            <person name="Baker D."/>
            <person name="Gharbi K."/>
            <person name="Hall N."/>
            <person name="Watson M."/>
            <person name="Adriaenssens E.M."/>
            <person name="Foster-Nyarko E."/>
            <person name="Jarju S."/>
            <person name="Secka A."/>
            <person name="Antonio M."/>
            <person name="Oren A."/>
            <person name="Chaudhuri R.R."/>
            <person name="La Ragione R."/>
            <person name="Hildebrand F."/>
            <person name="Pallen M.J."/>
        </authorList>
    </citation>
    <scope>NUCLEOTIDE SEQUENCE</scope>
    <source>
        <strain evidence="10">CHK187-11901</strain>
    </source>
</reference>
<dbReference type="GO" id="GO:0000976">
    <property type="term" value="F:transcription cis-regulatory region binding"/>
    <property type="evidence" value="ECO:0007669"/>
    <property type="project" value="TreeGrafter"/>
</dbReference>
<name>A0A9D2NQS4_9FIRM</name>
<dbReference type="InterPro" id="IPR001867">
    <property type="entry name" value="OmpR/PhoB-type_DNA-bd"/>
</dbReference>
<dbReference type="AlphaFoldDB" id="A0A9D2NQS4"/>
<dbReference type="InterPro" id="IPR011006">
    <property type="entry name" value="CheY-like_superfamily"/>
</dbReference>
<dbReference type="Pfam" id="PF00072">
    <property type="entry name" value="Response_reg"/>
    <property type="match status" value="1"/>
</dbReference>
<dbReference type="SMART" id="SM00448">
    <property type="entry name" value="REC"/>
    <property type="match status" value="1"/>
</dbReference>